<evidence type="ECO:0000256" key="1">
    <source>
        <dbReference type="SAM" id="MobiDB-lite"/>
    </source>
</evidence>
<sequence length="126" mass="14691">MLIWGWRTYMAQLAMLNLVCSGCHNPSAHSLRRRTTKFTLFFIPLFPISRKHSLQCTFCGLSYEISREQADQLVAQAQSPAMQEPQPQQPWAGQQQPQQQWGQQQPQQPWAGQQQQQQQPWGQQQR</sequence>
<dbReference type="PANTHER" id="PTHR28139:SF1">
    <property type="entry name" value="UPF0768 PROTEIN YBL029C-A"/>
    <property type="match status" value="1"/>
</dbReference>
<dbReference type="InterPro" id="IPR031493">
    <property type="entry name" value="Zinc_ribbon_15"/>
</dbReference>
<feature type="domain" description="Zinc-ribbon 15" evidence="2">
    <location>
        <begin position="19"/>
        <end position="67"/>
    </location>
</feature>
<dbReference type="AlphaFoldDB" id="A0A5B2XEX7"/>
<accession>A0A5B2XEX7</accession>
<organism evidence="3 4">
    <name type="scientific">Solihabitans fulvus</name>
    <dbReference type="NCBI Taxonomy" id="1892852"/>
    <lineage>
        <taxon>Bacteria</taxon>
        <taxon>Bacillati</taxon>
        <taxon>Actinomycetota</taxon>
        <taxon>Actinomycetes</taxon>
        <taxon>Pseudonocardiales</taxon>
        <taxon>Pseudonocardiaceae</taxon>
        <taxon>Solihabitans</taxon>
    </lineage>
</organism>
<name>A0A5B2XEX7_9PSEU</name>
<dbReference type="OrthoDB" id="4272428at2"/>
<dbReference type="Pfam" id="PF17032">
    <property type="entry name" value="Zn_ribbon_15"/>
    <property type="match status" value="1"/>
</dbReference>
<comment type="caution">
    <text evidence="3">The sequence shown here is derived from an EMBL/GenBank/DDBJ whole genome shotgun (WGS) entry which is preliminary data.</text>
</comment>
<reference evidence="3 4" key="2">
    <citation type="submission" date="2019-09" db="EMBL/GenBank/DDBJ databases">
        <authorList>
            <person name="Jin C."/>
        </authorList>
    </citation>
    <scope>NUCLEOTIDE SEQUENCE [LARGE SCALE GENOMIC DNA]</scope>
    <source>
        <strain evidence="3 4">AN110305</strain>
    </source>
</reference>
<evidence type="ECO:0000313" key="4">
    <source>
        <dbReference type="Proteomes" id="UP000323454"/>
    </source>
</evidence>
<reference evidence="3 4" key="1">
    <citation type="submission" date="2019-09" db="EMBL/GenBank/DDBJ databases">
        <title>Goodfellowia gen. nov., a new genus of the Pseudonocardineae related to Actinoalloteichus, containing Goodfellowia coeruleoviolacea gen. nov., comb. nov. gen. nov., comb. nov.</title>
        <authorList>
            <person name="Labeda D."/>
        </authorList>
    </citation>
    <scope>NUCLEOTIDE SEQUENCE [LARGE SCALE GENOMIC DNA]</scope>
    <source>
        <strain evidence="3 4">AN110305</strain>
    </source>
</reference>
<dbReference type="Proteomes" id="UP000323454">
    <property type="component" value="Unassembled WGS sequence"/>
</dbReference>
<evidence type="ECO:0000259" key="2">
    <source>
        <dbReference type="Pfam" id="PF17032"/>
    </source>
</evidence>
<feature type="compositionally biased region" description="Low complexity" evidence="1">
    <location>
        <begin position="85"/>
        <end position="126"/>
    </location>
</feature>
<feature type="region of interest" description="Disordered" evidence="1">
    <location>
        <begin position="74"/>
        <end position="126"/>
    </location>
</feature>
<dbReference type="EMBL" id="VUOB01000029">
    <property type="protein sequence ID" value="KAA2261352.1"/>
    <property type="molecule type" value="Genomic_DNA"/>
</dbReference>
<proteinExistence type="predicted"/>
<protein>
    <submittedName>
        <fullName evidence="3">Zinc ribbon domain-containing protein</fullName>
    </submittedName>
</protein>
<keyword evidence="4" id="KW-1185">Reference proteome</keyword>
<dbReference type="PANTHER" id="PTHR28139">
    <property type="entry name" value="UPF0768 PROTEIN YBL029C-A"/>
    <property type="match status" value="1"/>
</dbReference>
<gene>
    <name evidence="3" type="ORF">F0L68_17570</name>
</gene>
<evidence type="ECO:0000313" key="3">
    <source>
        <dbReference type="EMBL" id="KAA2261352.1"/>
    </source>
</evidence>